<dbReference type="InterPro" id="IPR006583">
    <property type="entry name" value="PAN-3_domain"/>
</dbReference>
<protein>
    <recommendedName>
        <fullName evidence="1">PAN-3 domain-containing protein</fullName>
    </recommendedName>
</protein>
<dbReference type="EMBL" id="CATQJL010000112">
    <property type="protein sequence ID" value="CAJ0595225.1"/>
    <property type="molecule type" value="Genomic_DNA"/>
</dbReference>
<evidence type="ECO:0000313" key="2">
    <source>
        <dbReference type="EMBL" id="CAJ0595225.1"/>
    </source>
</evidence>
<dbReference type="Pfam" id="PF08277">
    <property type="entry name" value="PAN_3"/>
    <property type="match status" value="1"/>
</dbReference>
<evidence type="ECO:0000259" key="1">
    <source>
        <dbReference type="Pfam" id="PF08277"/>
    </source>
</evidence>
<dbReference type="AlphaFoldDB" id="A0AA36GN76"/>
<dbReference type="Proteomes" id="UP001176961">
    <property type="component" value="Unassembled WGS sequence"/>
</dbReference>
<sequence length="98" mass="11100">MKWFAFILFLIQAESVLSCVFDKVDEISGEWYGEAGSGDINDCFSACYNKTDCIAFELGEDGICEMFRSGSDRHQCKVPCYILLRDEVDPVCKTYVNV</sequence>
<feature type="domain" description="PAN-3" evidence="1">
    <location>
        <begin position="37"/>
        <end position="71"/>
    </location>
</feature>
<comment type="caution">
    <text evidence="2">The sequence shown here is derived from an EMBL/GenBank/DDBJ whole genome shotgun (WGS) entry which is preliminary data.</text>
</comment>
<keyword evidence="3" id="KW-1185">Reference proteome</keyword>
<gene>
    <name evidence="2" type="ORF">CYNAS_LOCUS7208</name>
</gene>
<reference evidence="2" key="1">
    <citation type="submission" date="2023-07" db="EMBL/GenBank/DDBJ databases">
        <authorList>
            <consortium name="CYATHOMIX"/>
        </authorList>
    </citation>
    <scope>NUCLEOTIDE SEQUENCE</scope>
    <source>
        <strain evidence="2">N/A</strain>
    </source>
</reference>
<name>A0AA36GN76_CYLNA</name>
<organism evidence="2 3">
    <name type="scientific">Cylicocyclus nassatus</name>
    <name type="common">Nematode worm</name>
    <dbReference type="NCBI Taxonomy" id="53992"/>
    <lineage>
        <taxon>Eukaryota</taxon>
        <taxon>Metazoa</taxon>
        <taxon>Ecdysozoa</taxon>
        <taxon>Nematoda</taxon>
        <taxon>Chromadorea</taxon>
        <taxon>Rhabditida</taxon>
        <taxon>Rhabditina</taxon>
        <taxon>Rhabditomorpha</taxon>
        <taxon>Strongyloidea</taxon>
        <taxon>Strongylidae</taxon>
        <taxon>Cylicocyclus</taxon>
    </lineage>
</organism>
<proteinExistence type="predicted"/>
<accession>A0AA36GN76</accession>
<evidence type="ECO:0000313" key="3">
    <source>
        <dbReference type="Proteomes" id="UP001176961"/>
    </source>
</evidence>